<dbReference type="STRING" id="1499967.U27_06596"/>
<protein>
    <submittedName>
        <fullName evidence="1">Uncharacterized protein</fullName>
    </submittedName>
</protein>
<accession>A0A081C4V6</accession>
<evidence type="ECO:0000313" key="1">
    <source>
        <dbReference type="EMBL" id="GAK59611.1"/>
    </source>
</evidence>
<dbReference type="AlphaFoldDB" id="A0A081C4V6"/>
<organism evidence="1">
    <name type="scientific">Vecturithrix granuli</name>
    <dbReference type="NCBI Taxonomy" id="1499967"/>
    <lineage>
        <taxon>Bacteria</taxon>
        <taxon>Candidatus Moduliflexota</taxon>
        <taxon>Candidatus Vecturitrichia</taxon>
        <taxon>Candidatus Vecturitrichales</taxon>
        <taxon>Candidatus Vecturitrichaceae</taxon>
        <taxon>Candidatus Vecturithrix</taxon>
    </lineage>
</organism>
<keyword evidence="2" id="KW-1185">Reference proteome</keyword>
<evidence type="ECO:0000313" key="2">
    <source>
        <dbReference type="Proteomes" id="UP000030661"/>
    </source>
</evidence>
<proteinExistence type="predicted"/>
<name>A0A081C4V6_VECG1</name>
<dbReference type="Proteomes" id="UP000030661">
    <property type="component" value="Unassembled WGS sequence"/>
</dbReference>
<gene>
    <name evidence="1" type="ORF">U27_06596</name>
</gene>
<dbReference type="EMBL" id="DF820470">
    <property type="protein sequence ID" value="GAK59611.1"/>
    <property type="molecule type" value="Genomic_DNA"/>
</dbReference>
<dbReference type="HOGENOM" id="CLU_2987325_0_0_0"/>
<reference evidence="1" key="1">
    <citation type="journal article" date="2015" name="PeerJ">
        <title>First genomic representation of candidate bacterial phylum KSB3 points to enhanced environmental sensing as a trigger of wastewater bulking.</title>
        <authorList>
            <person name="Sekiguchi Y."/>
            <person name="Ohashi A."/>
            <person name="Parks D.H."/>
            <person name="Yamauchi T."/>
            <person name="Tyson G.W."/>
            <person name="Hugenholtz P."/>
        </authorList>
    </citation>
    <scope>NUCLEOTIDE SEQUENCE [LARGE SCALE GENOMIC DNA]</scope>
</reference>
<sequence>MRMPNKAFAGDFEGRRGKWVAKPDVQWPPPLEAPETRALACVFISTNYNMSSIIILS</sequence>